<evidence type="ECO:0000256" key="1">
    <source>
        <dbReference type="ARBA" id="ARBA00010872"/>
    </source>
</evidence>
<keyword evidence="3" id="KW-0645">Protease</keyword>
<dbReference type="OrthoDB" id="188713at2759"/>
<dbReference type="Proteomes" id="UP000594454">
    <property type="component" value="Chromosome 4"/>
</dbReference>
<dbReference type="GO" id="GO:0003948">
    <property type="term" value="F:N4-(beta-N-acetylglucosaminyl)-L-asparaginase activity"/>
    <property type="evidence" value="ECO:0007669"/>
    <property type="project" value="UniProtKB-EC"/>
</dbReference>
<feature type="binding site" evidence="14">
    <location>
        <begin position="256"/>
        <end position="259"/>
    </location>
    <ligand>
        <name>substrate</name>
    </ligand>
</feature>
<comment type="catalytic activity">
    <reaction evidence="7">
        <text>N(4)-(beta-N-acetyl-D-glucosaminyl)-L-asparagine + H2O = N-acetyl-beta-D-glucosaminylamine + L-aspartate + H(+)</text>
        <dbReference type="Rhea" id="RHEA:11544"/>
        <dbReference type="ChEBI" id="CHEBI:15377"/>
        <dbReference type="ChEBI" id="CHEBI:15378"/>
        <dbReference type="ChEBI" id="CHEBI:15947"/>
        <dbReference type="ChEBI" id="CHEBI:29991"/>
        <dbReference type="ChEBI" id="CHEBI:58080"/>
        <dbReference type="EC" id="3.5.1.26"/>
    </reaction>
</comment>
<comment type="function">
    <text evidence="8">Cleaves the GlcNAc-Asn bond which joins oligosaccharides to the peptide of asparagine-linked glycoproteins.</text>
</comment>
<keyword evidence="16" id="KW-0732">Signal</keyword>
<protein>
    <recommendedName>
        <fullName evidence="9">N(4)-(beta-N-acetylglucosaminyl)-L-asparaginase</fullName>
        <ecNumber evidence="9">3.5.1.26</ecNumber>
    </recommendedName>
    <alternativeName>
        <fullName evidence="11">Aspartylglucosaminidase</fullName>
    </alternativeName>
    <alternativeName>
        <fullName evidence="10">Glycosylasparaginase</fullName>
    </alternativeName>
    <alternativeName>
        <fullName evidence="12">N4-(N-acetyl-beta-glucosaminyl)-L-asparagine amidase</fullName>
    </alternativeName>
</protein>
<keyword evidence="5" id="KW-0068">Autocatalytic cleavage</keyword>
<dbReference type="PANTHER" id="PTHR10188">
    <property type="entry name" value="L-ASPARAGINASE"/>
    <property type="match status" value="1"/>
</dbReference>
<dbReference type="EMBL" id="LR899012">
    <property type="protein sequence ID" value="CAD7088266.1"/>
    <property type="molecule type" value="Genomic_DNA"/>
</dbReference>
<evidence type="ECO:0000256" key="15">
    <source>
        <dbReference type="PIRSR" id="PIRSR600246-3"/>
    </source>
</evidence>
<comment type="subunit">
    <text evidence="2">Heterotetramer of two alpha and two beta chains arranged as a dimer of alpha/beta heterodimers.</text>
</comment>
<evidence type="ECO:0000256" key="16">
    <source>
        <dbReference type="SAM" id="SignalP"/>
    </source>
</evidence>
<dbReference type="SUPFAM" id="SSF56235">
    <property type="entry name" value="N-terminal nucleophile aminohydrolases (Ntn hydrolases)"/>
    <property type="match status" value="1"/>
</dbReference>
<sequence>MKFPIVCLLCLLHSSLSSKLPVVINTWAFTNSTSAAWKVLTSNEGNYLDAIVEGCSVCEREQCDGTVGYGGSPDENGETTLDAFIMDGATMNIGAVAGLREIKDAISVAYHVLKYTRHTMLVGEHATEFALMMGFKRENLQTPKSLAIWRDWKDKNCQPNFWTNVLPNPEKSCGPYCPNTENTINEFWKVDDTKNNLFDEHNHDTIGMIAIDAEGNIGAGTSTNGATHKIPGRVGDSPIPGAGAYADNNVGAAAATGDGDIMMRFLPSFMAVERLRNGDSPASAAEYAMGRIIEHYPKFMGAIIVADREGNYSAACFGIDKFPYSVFKTGQESTVVEYVKYNGLYAVNSREYRLVDRRIVTLDVDIRNDTKRTFSLTKKIP</sequence>
<dbReference type="Pfam" id="PF01112">
    <property type="entry name" value="Asparaginase_2"/>
    <property type="match status" value="1"/>
</dbReference>
<evidence type="ECO:0000256" key="5">
    <source>
        <dbReference type="ARBA" id="ARBA00022813"/>
    </source>
</evidence>
<feature type="signal peptide" evidence="16">
    <location>
        <begin position="1"/>
        <end position="17"/>
    </location>
</feature>
<evidence type="ECO:0000256" key="13">
    <source>
        <dbReference type="PIRSR" id="PIRSR600246-1"/>
    </source>
</evidence>
<dbReference type="AlphaFoldDB" id="A0A7R8UX99"/>
<evidence type="ECO:0000256" key="7">
    <source>
        <dbReference type="ARBA" id="ARBA00050421"/>
    </source>
</evidence>
<name>A0A7R8UX99_HERIL</name>
<evidence type="ECO:0000256" key="14">
    <source>
        <dbReference type="PIRSR" id="PIRSR600246-2"/>
    </source>
</evidence>
<keyword evidence="6" id="KW-1015">Disulfide bond</keyword>
<feature type="chain" id="PRO_5031294217" description="N(4)-(beta-N-acetylglucosaminyl)-L-asparaginase" evidence="16">
    <location>
        <begin position="18"/>
        <end position="381"/>
    </location>
</feature>
<dbReference type="Gene3D" id="3.60.20.30">
    <property type="entry name" value="(Glycosyl)asparaginase"/>
    <property type="match status" value="1"/>
</dbReference>
<dbReference type="EC" id="3.5.1.26" evidence="9"/>
<evidence type="ECO:0000256" key="6">
    <source>
        <dbReference type="ARBA" id="ARBA00023157"/>
    </source>
</evidence>
<feature type="active site" description="Nucleophile" evidence="13">
    <location>
        <position position="205"/>
    </location>
</feature>
<dbReference type="FunCoup" id="A0A7R8UX99">
    <property type="interactions" value="210"/>
</dbReference>
<accession>A0A7R8UX99</accession>
<feature type="binding site" evidence="14">
    <location>
        <begin position="233"/>
        <end position="236"/>
    </location>
    <ligand>
        <name>substrate</name>
    </ligand>
</feature>
<dbReference type="GO" id="GO:0008233">
    <property type="term" value="F:peptidase activity"/>
    <property type="evidence" value="ECO:0007669"/>
    <property type="project" value="UniProtKB-KW"/>
</dbReference>
<proteinExistence type="inferred from homology"/>
<evidence type="ECO:0000256" key="12">
    <source>
        <dbReference type="ARBA" id="ARBA00080645"/>
    </source>
</evidence>
<feature type="site" description="Cleavage; by autolysis" evidence="15">
    <location>
        <begin position="204"/>
        <end position="205"/>
    </location>
</feature>
<evidence type="ECO:0000256" key="9">
    <source>
        <dbReference type="ARBA" id="ARBA00066729"/>
    </source>
</evidence>
<gene>
    <name evidence="17" type="ORF">HERILL_LOCUS10909</name>
</gene>
<dbReference type="InParanoid" id="A0A7R8UX99"/>
<evidence type="ECO:0000256" key="10">
    <source>
        <dbReference type="ARBA" id="ARBA00078726"/>
    </source>
</evidence>
<keyword evidence="18" id="KW-1185">Reference proteome</keyword>
<dbReference type="GO" id="GO:0005764">
    <property type="term" value="C:lysosome"/>
    <property type="evidence" value="ECO:0007669"/>
    <property type="project" value="TreeGrafter"/>
</dbReference>
<dbReference type="InterPro" id="IPR000246">
    <property type="entry name" value="Peptidase_T2"/>
</dbReference>
<evidence type="ECO:0000313" key="18">
    <source>
        <dbReference type="Proteomes" id="UP000594454"/>
    </source>
</evidence>
<evidence type="ECO:0000256" key="3">
    <source>
        <dbReference type="ARBA" id="ARBA00022670"/>
    </source>
</evidence>
<comment type="similarity">
    <text evidence="1">Belongs to the Ntn-hydrolase family.</text>
</comment>
<dbReference type="FunFam" id="3.60.20.30:FF:000003">
    <property type="entry name" value="N(4)-(Beta-N-acetylglucosaminyl)-L-asparaginase isoform X1"/>
    <property type="match status" value="1"/>
</dbReference>
<dbReference type="PANTHER" id="PTHR10188:SF6">
    <property type="entry name" value="N(4)-(BETA-N-ACETYLGLUCOSAMINYL)-L-ASPARAGINASE"/>
    <property type="match status" value="1"/>
</dbReference>
<dbReference type="GO" id="GO:0006508">
    <property type="term" value="P:proteolysis"/>
    <property type="evidence" value="ECO:0007669"/>
    <property type="project" value="UniProtKB-KW"/>
</dbReference>
<evidence type="ECO:0000256" key="4">
    <source>
        <dbReference type="ARBA" id="ARBA00022801"/>
    </source>
</evidence>
<dbReference type="InterPro" id="IPR029055">
    <property type="entry name" value="Ntn_hydrolases_N"/>
</dbReference>
<organism evidence="17 18">
    <name type="scientific">Hermetia illucens</name>
    <name type="common">Black soldier fly</name>
    <dbReference type="NCBI Taxonomy" id="343691"/>
    <lineage>
        <taxon>Eukaryota</taxon>
        <taxon>Metazoa</taxon>
        <taxon>Ecdysozoa</taxon>
        <taxon>Arthropoda</taxon>
        <taxon>Hexapoda</taxon>
        <taxon>Insecta</taxon>
        <taxon>Pterygota</taxon>
        <taxon>Neoptera</taxon>
        <taxon>Endopterygota</taxon>
        <taxon>Diptera</taxon>
        <taxon>Brachycera</taxon>
        <taxon>Stratiomyomorpha</taxon>
        <taxon>Stratiomyidae</taxon>
        <taxon>Hermetiinae</taxon>
        <taxon>Hermetia</taxon>
    </lineage>
</organism>
<reference evidence="17 18" key="1">
    <citation type="submission" date="2020-11" db="EMBL/GenBank/DDBJ databases">
        <authorList>
            <person name="Wallbank WR R."/>
            <person name="Pardo Diaz C."/>
            <person name="Kozak K."/>
            <person name="Martin S."/>
            <person name="Jiggins C."/>
            <person name="Moest M."/>
            <person name="Warren A I."/>
            <person name="Generalovic N T."/>
            <person name="Byers J.R.P. K."/>
            <person name="Montejo-Kovacevich G."/>
            <person name="Yen C E."/>
        </authorList>
    </citation>
    <scope>NUCLEOTIDE SEQUENCE [LARGE SCALE GENOMIC DNA]</scope>
</reference>
<dbReference type="CDD" id="cd04513">
    <property type="entry name" value="Glycosylasparaginase"/>
    <property type="match status" value="1"/>
</dbReference>
<keyword evidence="4" id="KW-0378">Hydrolase</keyword>
<evidence type="ECO:0000256" key="2">
    <source>
        <dbReference type="ARBA" id="ARBA00011601"/>
    </source>
</evidence>
<evidence type="ECO:0000313" key="17">
    <source>
        <dbReference type="EMBL" id="CAD7088266.1"/>
    </source>
</evidence>
<evidence type="ECO:0000256" key="11">
    <source>
        <dbReference type="ARBA" id="ARBA00079301"/>
    </source>
</evidence>
<evidence type="ECO:0000256" key="8">
    <source>
        <dbReference type="ARBA" id="ARBA00053295"/>
    </source>
</evidence>